<dbReference type="GO" id="GO:0015036">
    <property type="term" value="F:disulfide oxidoreductase activity"/>
    <property type="evidence" value="ECO:0007669"/>
    <property type="project" value="UniProtKB-ARBA"/>
</dbReference>
<evidence type="ECO:0000313" key="6">
    <source>
        <dbReference type="EMBL" id="AMO22222.1"/>
    </source>
</evidence>
<keyword evidence="7" id="KW-1185">Reference proteome</keyword>
<dbReference type="RefSeq" id="WP_061496453.1">
    <property type="nucleotide sequence ID" value="NZ_CP010951.1"/>
</dbReference>
<name>A0A127JW25_9BURK</name>
<dbReference type="InterPro" id="IPR013766">
    <property type="entry name" value="Thioredoxin_domain"/>
</dbReference>
<dbReference type="InterPro" id="IPR017937">
    <property type="entry name" value="Thioredoxin_CS"/>
</dbReference>
<keyword evidence="3" id="KW-1015">Disulfide bond</keyword>
<dbReference type="PANTHER" id="PTHR42852:SF6">
    <property type="entry name" value="THIOL:DISULFIDE INTERCHANGE PROTEIN DSBE"/>
    <property type="match status" value="1"/>
</dbReference>
<accession>A0A127JW25</accession>
<dbReference type="OrthoDB" id="9811352at2"/>
<dbReference type="GO" id="GO:0030313">
    <property type="term" value="C:cell envelope"/>
    <property type="evidence" value="ECO:0007669"/>
    <property type="project" value="UniProtKB-SubCell"/>
</dbReference>
<reference evidence="6 7" key="1">
    <citation type="journal article" date="2014" name="Int. J. Syst. Evol. Microbiol.">
        <title>Ramlibacter solisilvae sp. nov., isolated from forest soil, and emended description of the genus Ramlibacter.</title>
        <authorList>
            <person name="Lee H.J."/>
            <person name="Lee S.H."/>
            <person name="Lee S.S."/>
            <person name="Lee J.S."/>
            <person name="Kim Y."/>
            <person name="Kim S.C."/>
            <person name="Jeon C.O."/>
        </authorList>
    </citation>
    <scope>NUCLEOTIDE SEQUENCE [LARGE SCALE GENOMIC DNA]</scope>
    <source>
        <strain evidence="6 7">5-10</strain>
    </source>
</reference>
<dbReference type="InterPro" id="IPR006311">
    <property type="entry name" value="TAT_signal"/>
</dbReference>
<keyword evidence="4" id="KW-0676">Redox-active center</keyword>
<dbReference type="SUPFAM" id="SSF52833">
    <property type="entry name" value="Thioredoxin-like"/>
    <property type="match status" value="1"/>
</dbReference>
<evidence type="ECO:0000313" key="7">
    <source>
        <dbReference type="Proteomes" id="UP000070433"/>
    </source>
</evidence>
<dbReference type="EMBL" id="CP010951">
    <property type="protein sequence ID" value="AMO22222.1"/>
    <property type="molecule type" value="Genomic_DNA"/>
</dbReference>
<dbReference type="CDD" id="cd02966">
    <property type="entry name" value="TlpA_like_family"/>
    <property type="match status" value="1"/>
</dbReference>
<dbReference type="PATRIC" id="fig|94132.3.peg.825"/>
<dbReference type="Pfam" id="PF08534">
    <property type="entry name" value="Redoxin"/>
    <property type="match status" value="1"/>
</dbReference>
<dbReference type="Gene3D" id="3.40.30.10">
    <property type="entry name" value="Glutaredoxin"/>
    <property type="match status" value="1"/>
</dbReference>
<proteinExistence type="predicted"/>
<feature type="domain" description="Thioredoxin" evidence="5">
    <location>
        <begin position="39"/>
        <end position="181"/>
    </location>
</feature>
<dbReference type="InterPro" id="IPR036249">
    <property type="entry name" value="Thioredoxin-like_sf"/>
</dbReference>
<dbReference type="Proteomes" id="UP000070433">
    <property type="component" value="Chromosome"/>
</dbReference>
<keyword evidence="2" id="KW-0201">Cytochrome c-type biogenesis</keyword>
<gene>
    <name evidence="6" type="ORF">UC35_04110</name>
</gene>
<dbReference type="PROSITE" id="PS51318">
    <property type="entry name" value="TAT"/>
    <property type="match status" value="1"/>
</dbReference>
<dbReference type="PANTHER" id="PTHR42852">
    <property type="entry name" value="THIOL:DISULFIDE INTERCHANGE PROTEIN DSBE"/>
    <property type="match status" value="1"/>
</dbReference>
<organism evidence="6 7">
    <name type="scientific">Ramlibacter tataouinensis</name>
    <dbReference type="NCBI Taxonomy" id="94132"/>
    <lineage>
        <taxon>Bacteria</taxon>
        <taxon>Pseudomonadati</taxon>
        <taxon>Pseudomonadota</taxon>
        <taxon>Betaproteobacteria</taxon>
        <taxon>Burkholderiales</taxon>
        <taxon>Comamonadaceae</taxon>
        <taxon>Ramlibacter</taxon>
    </lineage>
</organism>
<comment type="subcellular location">
    <subcellularLocation>
        <location evidence="1">Cell envelope</location>
    </subcellularLocation>
</comment>
<dbReference type="InterPro" id="IPR013740">
    <property type="entry name" value="Redoxin"/>
</dbReference>
<evidence type="ECO:0000259" key="5">
    <source>
        <dbReference type="PROSITE" id="PS51352"/>
    </source>
</evidence>
<dbReference type="AlphaFoldDB" id="A0A127JW25"/>
<protein>
    <submittedName>
        <fullName evidence="6">Redoxin</fullName>
    </submittedName>
</protein>
<dbReference type="PROSITE" id="PS51352">
    <property type="entry name" value="THIOREDOXIN_2"/>
    <property type="match status" value="1"/>
</dbReference>
<dbReference type="InterPro" id="IPR050553">
    <property type="entry name" value="Thioredoxin_ResA/DsbE_sf"/>
</dbReference>
<sequence length="181" mass="19312">MTSAPTASDPRRRMLLFAGVGAAAALSGAGVALLNRRSDAPADLDPAFWRMSFDTPAGSPLPMQALRGKPLLLNFWATWCPPCVEEMPMLDAFFRESSAKGWQLLGLAIDQPTAVRNFLQRTPVSYPIALAGMGGTELAKTLGNEAGGLPFTVVIGAGGQVLRRKMGRVSQGELTQWAQLK</sequence>
<evidence type="ECO:0000256" key="1">
    <source>
        <dbReference type="ARBA" id="ARBA00004196"/>
    </source>
</evidence>
<evidence type="ECO:0000256" key="4">
    <source>
        <dbReference type="ARBA" id="ARBA00023284"/>
    </source>
</evidence>
<dbReference type="GO" id="GO:0017004">
    <property type="term" value="P:cytochrome complex assembly"/>
    <property type="evidence" value="ECO:0007669"/>
    <property type="project" value="UniProtKB-KW"/>
</dbReference>
<dbReference type="PROSITE" id="PS00194">
    <property type="entry name" value="THIOREDOXIN_1"/>
    <property type="match status" value="1"/>
</dbReference>
<evidence type="ECO:0000256" key="2">
    <source>
        <dbReference type="ARBA" id="ARBA00022748"/>
    </source>
</evidence>
<evidence type="ECO:0000256" key="3">
    <source>
        <dbReference type="ARBA" id="ARBA00023157"/>
    </source>
</evidence>